<dbReference type="InterPro" id="IPR001279">
    <property type="entry name" value="Metallo-B-lactamas"/>
</dbReference>
<dbReference type="PANTHER" id="PTHR42951:SF4">
    <property type="entry name" value="ACYL-COENZYME A THIOESTERASE MBLAC2"/>
    <property type="match status" value="1"/>
</dbReference>
<dbReference type="PANTHER" id="PTHR42951">
    <property type="entry name" value="METALLO-BETA-LACTAMASE DOMAIN-CONTAINING"/>
    <property type="match status" value="1"/>
</dbReference>
<keyword evidence="4" id="KW-1185">Reference proteome</keyword>
<evidence type="ECO:0000256" key="1">
    <source>
        <dbReference type="ARBA" id="ARBA00005250"/>
    </source>
</evidence>
<organism evidence="3 4">
    <name type="scientific">Hansschlegelia quercus</name>
    <dbReference type="NCBI Taxonomy" id="2528245"/>
    <lineage>
        <taxon>Bacteria</taxon>
        <taxon>Pseudomonadati</taxon>
        <taxon>Pseudomonadota</taxon>
        <taxon>Alphaproteobacteria</taxon>
        <taxon>Hyphomicrobiales</taxon>
        <taxon>Methylopilaceae</taxon>
        <taxon>Hansschlegelia</taxon>
    </lineage>
</organism>
<keyword evidence="3" id="KW-0378">Hydrolase</keyword>
<proteinExistence type="inferred from homology"/>
<evidence type="ECO:0000313" key="3">
    <source>
        <dbReference type="EMBL" id="TBN55161.1"/>
    </source>
</evidence>
<dbReference type="Gene3D" id="3.60.15.10">
    <property type="entry name" value="Ribonuclease Z/Hydroxyacylglutathione hydrolase-like"/>
    <property type="match status" value="1"/>
</dbReference>
<reference evidence="3 4" key="1">
    <citation type="submission" date="2019-02" db="EMBL/GenBank/DDBJ databases">
        <title>Hansschlegelia quercus sp. nov., a novel methylotrophic bacterium from buds of oak (Quercus robur L.).</title>
        <authorList>
            <person name="Agafonova N.V."/>
            <person name="Kaparullina E.N."/>
            <person name="Grouzdev D.S."/>
            <person name="Doronina N.V."/>
        </authorList>
    </citation>
    <scope>NUCLEOTIDE SEQUENCE [LARGE SCALE GENOMIC DNA]</scope>
    <source>
        <strain evidence="3 4">Dub</strain>
    </source>
</reference>
<dbReference type="EMBL" id="SIUB01000001">
    <property type="protein sequence ID" value="TBN55161.1"/>
    <property type="molecule type" value="Genomic_DNA"/>
</dbReference>
<dbReference type="SMART" id="SM00849">
    <property type="entry name" value="Lactamase_B"/>
    <property type="match status" value="1"/>
</dbReference>
<dbReference type="SUPFAM" id="SSF56281">
    <property type="entry name" value="Metallo-hydrolase/oxidoreductase"/>
    <property type="match status" value="1"/>
</dbReference>
<dbReference type="Proteomes" id="UP000291613">
    <property type="component" value="Unassembled WGS sequence"/>
</dbReference>
<protein>
    <submittedName>
        <fullName evidence="3">MBL fold metallo-hydrolase</fullName>
    </submittedName>
</protein>
<dbReference type="GO" id="GO:0017001">
    <property type="term" value="P:antibiotic catabolic process"/>
    <property type="evidence" value="ECO:0007669"/>
    <property type="project" value="UniProtKB-ARBA"/>
</dbReference>
<dbReference type="RefSeq" id="WP_131001412.1">
    <property type="nucleotide sequence ID" value="NZ_JBHSZR010000002.1"/>
</dbReference>
<sequence>MITLPDSFRVLRPHPNVLAFYDGRVAGRRLYSPEPNWIDDGAYELGIASYAIVSGDQALVYDTHISLAHARAVREALAAEGATKLTIVLSHWHDDHIAGNEVFADCDILSNRLTAEILAEKREHIESMSPPIKPLVLPTKTFDGETTLSVGDLEVELKQFEIHSSDETLMLFDGLLFAGDALEDTCTYVSEPERLAAHLVDLARLKTSKFDRILPNHGAPEIIEAGGYNAGLIDATESYVRALMSLTSDDPRATLSLKAFIADDLAAGRAVYFGPYETVHRNNVKQVLALAS</sequence>
<accession>A0A4Q9GNR8</accession>
<name>A0A4Q9GNR8_9HYPH</name>
<dbReference type="InterPro" id="IPR050855">
    <property type="entry name" value="NDM-1-like"/>
</dbReference>
<comment type="similarity">
    <text evidence="1">Belongs to the metallo-beta-lactamase superfamily. Class-B beta-lactamase family.</text>
</comment>
<comment type="caution">
    <text evidence="3">The sequence shown here is derived from an EMBL/GenBank/DDBJ whole genome shotgun (WGS) entry which is preliminary data.</text>
</comment>
<gene>
    <name evidence="3" type="ORF">EYR15_03210</name>
</gene>
<dbReference type="AlphaFoldDB" id="A0A4Q9GNR8"/>
<evidence type="ECO:0000313" key="4">
    <source>
        <dbReference type="Proteomes" id="UP000291613"/>
    </source>
</evidence>
<dbReference type="GO" id="GO:0016787">
    <property type="term" value="F:hydrolase activity"/>
    <property type="evidence" value="ECO:0007669"/>
    <property type="project" value="UniProtKB-KW"/>
</dbReference>
<dbReference type="OrthoDB" id="420651at2"/>
<evidence type="ECO:0000259" key="2">
    <source>
        <dbReference type="SMART" id="SM00849"/>
    </source>
</evidence>
<dbReference type="Pfam" id="PF00753">
    <property type="entry name" value="Lactamase_B"/>
    <property type="match status" value="1"/>
</dbReference>
<dbReference type="InterPro" id="IPR036866">
    <property type="entry name" value="RibonucZ/Hydroxyglut_hydro"/>
</dbReference>
<feature type="domain" description="Metallo-beta-lactamase" evidence="2">
    <location>
        <begin position="46"/>
        <end position="217"/>
    </location>
</feature>